<comment type="caution">
    <text evidence="2">The sequence shown here is derived from an EMBL/GenBank/DDBJ whole genome shotgun (WGS) entry which is preliminary data.</text>
</comment>
<name>A0ABU7CQG0_9TELE</name>
<accession>A0ABU7CQG0</accession>
<reference evidence="2 3" key="1">
    <citation type="submission" date="2021-06" db="EMBL/GenBank/DDBJ databases">
        <authorList>
            <person name="Palmer J.M."/>
        </authorList>
    </citation>
    <scope>NUCLEOTIDE SEQUENCE [LARGE SCALE GENOMIC DNA]</scope>
    <source>
        <strain evidence="2 3">CL_MEX2019</strain>
        <tissue evidence="2">Muscle</tissue>
    </source>
</reference>
<feature type="region of interest" description="Disordered" evidence="1">
    <location>
        <begin position="126"/>
        <end position="154"/>
    </location>
</feature>
<keyword evidence="3" id="KW-1185">Reference proteome</keyword>
<evidence type="ECO:0000313" key="3">
    <source>
        <dbReference type="Proteomes" id="UP001352852"/>
    </source>
</evidence>
<proteinExistence type="predicted"/>
<feature type="region of interest" description="Disordered" evidence="1">
    <location>
        <begin position="70"/>
        <end position="90"/>
    </location>
</feature>
<organism evidence="2 3">
    <name type="scientific">Characodon lateralis</name>
    <dbReference type="NCBI Taxonomy" id="208331"/>
    <lineage>
        <taxon>Eukaryota</taxon>
        <taxon>Metazoa</taxon>
        <taxon>Chordata</taxon>
        <taxon>Craniata</taxon>
        <taxon>Vertebrata</taxon>
        <taxon>Euteleostomi</taxon>
        <taxon>Actinopterygii</taxon>
        <taxon>Neopterygii</taxon>
        <taxon>Teleostei</taxon>
        <taxon>Neoteleostei</taxon>
        <taxon>Acanthomorphata</taxon>
        <taxon>Ovalentaria</taxon>
        <taxon>Atherinomorphae</taxon>
        <taxon>Cyprinodontiformes</taxon>
        <taxon>Goodeidae</taxon>
        <taxon>Characodon</taxon>
    </lineage>
</organism>
<gene>
    <name evidence="2" type="ORF">CHARACLAT_010873</name>
</gene>
<feature type="compositionally biased region" description="Basic and acidic residues" evidence="1">
    <location>
        <begin position="70"/>
        <end position="83"/>
    </location>
</feature>
<protein>
    <submittedName>
        <fullName evidence="2">Uncharacterized protein</fullName>
    </submittedName>
</protein>
<evidence type="ECO:0000313" key="2">
    <source>
        <dbReference type="EMBL" id="MED6264075.1"/>
    </source>
</evidence>
<evidence type="ECO:0000256" key="1">
    <source>
        <dbReference type="SAM" id="MobiDB-lite"/>
    </source>
</evidence>
<dbReference type="EMBL" id="JAHUTJ010000703">
    <property type="protein sequence ID" value="MED6264075.1"/>
    <property type="molecule type" value="Genomic_DNA"/>
</dbReference>
<dbReference type="Proteomes" id="UP001352852">
    <property type="component" value="Unassembled WGS sequence"/>
</dbReference>
<sequence>MAERQRALPSWMAKKEVKVKEKAPLKNQRKRRAARAAFYCMNEAELVEAAVSFLTKGSCEDATFPLHQQVERKAKPASTKEVHPATSEVTSKPVMLPLEEESSDCCDDLEMTNVSETDLDITEVETVPNIRNQQHPDPEGERSGSAQGCRYPMNNYLQAEKDREQLQTAAEEDDALQLVREIFFT</sequence>